<keyword evidence="3" id="KW-0732">Signal</keyword>
<protein>
    <submittedName>
        <fullName evidence="5">T9SS type A sorting domain-containing protein</fullName>
    </submittedName>
</protein>
<feature type="signal peptide" evidence="3">
    <location>
        <begin position="1"/>
        <end position="23"/>
    </location>
</feature>
<reference evidence="5 6" key="1">
    <citation type="submission" date="2020-04" db="EMBL/GenBank/DDBJ databases">
        <title>Flammeovirga sp. SR4, a novel species isolated from seawater.</title>
        <authorList>
            <person name="Wang X."/>
        </authorList>
    </citation>
    <scope>NUCLEOTIDE SEQUENCE [LARGE SCALE GENOMIC DNA]</scope>
    <source>
        <strain evidence="5 6">ATCC 23126</strain>
    </source>
</reference>
<proteinExistence type="inferred from homology"/>
<dbReference type="SUPFAM" id="SSF49899">
    <property type="entry name" value="Concanavalin A-like lectins/glucanases"/>
    <property type="match status" value="1"/>
</dbReference>
<dbReference type="NCBIfam" id="TIGR04183">
    <property type="entry name" value="Por_Secre_tail"/>
    <property type="match status" value="1"/>
</dbReference>
<dbReference type="RefSeq" id="WP_169659019.1">
    <property type="nucleotide sequence ID" value="NZ_JABANE010000074.1"/>
</dbReference>
<keyword evidence="6" id="KW-1185">Reference proteome</keyword>
<dbReference type="AlphaFoldDB" id="A0A7X9RY36"/>
<dbReference type="InterPro" id="IPR013320">
    <property type="entry name" value="ConA-like_dom_sf"/>
</dbReference>
<comment type="caution">
    <text evidence="5">The sequence shown here is derived from an EMBL/GenBank/DDBJ whole genome shotgun (WGS) entry which is preliminary data.</text>
</comment>
<dbReference type="InterPro" id="IPR000757">
    <property type="entry name" value="Beta-glucanase-like"/>
</dbReference>
<dbReference type="EMBL" id="JABANE010000074">
    <property type="protein sequence ID" value="NME70789.1"/>
    <property type="molecule type" value="Genomic_DNA"/>
</dbReference>
<feature type="domain" description="GH16" evidence="4">
    <location>
        <begin position="27"/>
        <end position="292"/>
    </location>
</feature>
<dbReference type="GO" id="GO:0005975">
    <property type="term" value="P:carbohydrate metabolic process"/>
    <property type="evidence" value="ECO:0007669"/>
    <property type="project" value="InterPro"/>
</dbReference>
<comment type="similarity">
    <text evidence="1">Belongs to the glycosyl hydrolase 16 family.</text>
</comment>
<gene>
    <name evidence="5" type="ORF">HHU12_22640</name>
</gene>
<dbReference type="Pfam" id="PF18962">
    <property type="entry name" value="Por_Secre_tail"/>
    <property type="match status" value="1"/>
</dbReference>
<feature type="compositionally biased region" description="Polar residues" evidence="2">
    <location>
        <begin position="183"/>
        <end position="202"/>
    </location>
</feature>
<organism evidence="5 6">
    <name type="scientific">Flammeovirga aprica JL-4</name>
    <dbReference type="NCBI Taxonomy" id="694437"/>
    <lineage>
        <taxon>Bacteria</taxon>
        <taxon>Pseudomonadati</taxon>
        <taxon>Bacteroidota</taxon>
        <taxon>Cytophagia</taxon>
        <taxon>Cytophagales</taxon>
        <taxon>Flammeovirgaceae</taxon>
        <taxon>Flammeovirga</taxon>
    </lineage>
</organism>
<accession>A0A7X9RY36</accession>
<evidence type="ECO:0000313" key="6">
    <source>
        <dbReference type="Proteomes" id="UP000576082"/>
    </source>
</evidence>
<dbReference type="GO" id="GO:0004553">
    <property type="term" value="F:hydrolase activity, hydrolyzing O-glycosyl compounds"/>
    <property type="evidence" value="ECO:0007669"/>
    <property type="project" value="InterPro"/>
</dbReference>
<evidence type="ECO:0000259" key="4">
    <source>
        <dbReference type="PROSITE" id="PS51762"/>
    </source>
</evidence>
<evidence type="ECO:0000256" key="2">
    <source>
        <dbReference type="SAM" id="MobiDB-lite"/>
    </source>
</evidence>
<dbReference type="PROSITE" id="PS51762">
    <property type="entry name" value="GH16_2"/>
    <property type="match status" value="1"/>
</dbReference>
<feature type="chain" id="PRO_5031181662" evidence="3">
    <location>
        <begin position="24"/>
        <end position="480"/>
    </location>
</feature>
<feature type="region of interest" description="Disordered" evidence="2">
    <location>
        <begin position="183"/>
        <end position="203"/>
    </location>
</feature>
<evidence type="ECO:0000256" key="3">
    <source>
        <dbReference type="SAM" id="SignalP"/>
    </source>
</evidence>
<dbReference type="InterPro" id="IPR026444">
    <property type="entry name" value="Secre_tail"/>
</dbReference>
<evidence type="ECO:0000256" key="1">
    <source>
        <dbReference type="ARBA" id="ARBA00006865"/>
    </source>
</evidence>
<sequence>MMFKKMYYLWIGFCLILSTATYAQPEFVKGNDPKPLGTSWEMRAEVSDEFEGETLDLVKWKNTDPKRWIGRAPGLFKENTVSLKDGAMCITNYQLEKEEVVNGQTFTHGCGHVISNKNVNVGDYIECRMKANKTFLSSTFWLINYKNEGERCDKRVTELDIQECVGEVTNPQSWNENFDQSMHSNTHSRNVTCETPTGSKGNSVDLPSGKVYDDFHVYGAWWKSETEILFYLDGVYQYSVTPAAPFSIDLYIKLVTETYDWNPTPEDGGMTGSWEDRTTKYDWVRTWKLSEENVEESVGFNEAPNNVAPAKYYEFKVDYVANEEREIVVELWSADKVLHTTKRTVEKGYGTASLALDLEEELPAGNNYAWKVSLRPVGEETSLYDEVLENIIITSGPILSLEDLDTMKVAIYPNPVENTLTVDVPKGKYVVDIYNVKGQKVIHQTIKNKAKVDVSALKSGAYILKVESTQASHSFNFIKK</sequence>
<name>A0A7X9RY36_9BACT</name>
<dbReference type="Proteomes" id="UP000576082">
    <property type="component" value="Unassembled WGS sequence"/>
</dbReference>
<evidence type="ECO:0000313" key="5">
    <source>
        <dbReference type="EMBL" id="NME70789.1"/>
    </source>
</evidence>
<dbReference type="Gene3D" id="2.60.120.200">
    <property type="match status" value="1"/>
</dbReference>